<dbReference type="EnsemblMetazoa" id="CJA34037b.1">
    <property type="protein sequence ID" value="CJA34037b.1"/>
    <property type="gene ID" value="WBGene00209884"/>
</dbReference>
<evidence type="ECO:0008006" key="5">
    <source>
        <dbReference type="Google" id="ProtNLM"/>
    </source>
</evidence>
<organism evidence="3 4">
    <name type="scientific">Caenorhabditis japonica</name>
    <dbReference type="NCBI Taxonomy" id="281687"/>
    <lineage>
        <taxon>Eukaryota</taxon>
        <taxon>Metazoa</taxon>
        <taxon>Ecdysozoa</taxon>
        <taxon>Nematoda</taxon>
        <taxon>Chromadorea</taxon>
        <taxon>Rhabditida</taxon>
        <taxon>Rhabditina</taxon>
        <taxon>Rhabditomorpha</taxon>
        <taxon>Rhabditoidea</taxon>
        <taxon>Rhabditidae</taxon>
        <taxon>Peloderinae</taxon>
        <taxon>Caenorhabditis</taxon>
    </lineage>
</organism>
<feature type="chain" id="PRO_5035866189" description="Mitogen-activated protein kinase" evidence="2">
    <location>
        <begin position="20"/>
        <end position="156"/>
    </location>
</feature>
<dbReference type="SUPFAM" id="SSF56112">
    <property type="entry name" value="Protein kinase-like (PK-like)"/>
    <property type="match status" value="1"/>
</dbReference>
<evidence type="ECO:0000256" key="1">
    <source>
        <dbReference type="SAM" id="MobiDB-lite"/>
    </source>
</evidence>
<protein>
    <recommendedName>
        <fullName evidence="5">Mitogen-activated protein kinase</fullName>
    </recommendedName>
</protein>
<dbReference type="Proteomes" id="UP000005237">
    <property type="component" value="Unassembled WGS sequence"/>
</dbReference>
<keyword evidence="4" id="KW-1185">Reference proteome</keyword>
<evidence type="ECO:0000313" key="3">
    <source>
        <dbReference type="EnsemblMetazoa" id="CJA34037b.1"/>
    </source>
</evidence>
<name>A0A8R1IJ89_CAEJA</name>
<dbReference type="Gene3D" id="3.30.200.20">
    <property type="entry name" value="Phosphorylase Kinase, domain 1"/>
    <property type="match status" value="1"/>
</dbReference>
<feature type="region of interest" description="Disordered" evidence="1">
    <location>
        <begin position="107"/>
        <end position="156"/>
    </location>
</feature>
<reference evidence="4" key="1">
    <citation type="submission" date="2010-08" db="EMBL/GenBank/DDBJ databases">
        <authorList>
            <consortium name="Caenorhabditis japonica Sequencing Consortium"/>
            <person name="Wilson R.K."/>
        </authorList>
    </citation>
    <scope>NUCLEOTIDE SEQUENCE [LARGE SCALE GENOMIC DNA]</scope>
    <source>
        <strain evidence="4">DF5081</strain>
    </source>
</reference>
<evidence type="ECO:0000313" key="4">
    <source>
        <dbReference type="Proteomes" id="UP000005237"/>
    </source>
</evidence>
<accession>A0A8R1IJ89</accession>
<dbReference type="AlphaFoldDB" id="A0A8R1IJ89"/>
<feature type="compositionally biased region" description="Polar residues" evidence="1">
    <location>
        <begin position="131"/>
        <end position="156"/>
    </location>
</feature>
<evidence type="ECO:0000256" key="2">
    <source>
        <dbReference type="SAM" id="SignalP"/>
    </source>
</evidence>
<dbReference type="Gene3D" id="1.10.510.10">
    <property type="entry name" value="Transferase(Phosphotransferase) domain 1"/>
    <property type="match status" value="1"/>
</dbReference>
<dbReference type="InterPro" id="IPR011009">
    <property type="entry name" value="Kinase-like_dom_sf"/>
</dbReference>
<reference evidence="3" key="2">
    <citation type="submission" date="2022-06" db="UniProtKB">
        <authorList>
            <consortium name="EnsemblMetazoa"/>
        </authorList>
    </citation>
    <scope>IDENTIFICATION</scope>
    <source>
        <strain evidence="3">DF5081</strain>
    </source>
</reference>
<feature type="signal peptide" evidence="2">
    <location>
        <begin position="1"/>
        <end position="19"/>
    </location>
</feature>
<proteinExistence type="predicted"/>
<keyword evidence="2" id="KW-0732">Signal</keyword>
<sequence>MVNYLIKFTMLFFCALVNFKCPEFSVDLRLLIFAPQKRLTVEQCLVHPYVVQFHNPSEEPILPYEVYPPLPDHIQLTIDDYRDRLYEMIDQKNASFKRLQHDKIKPFGETDKSRAPIAQAECSDTDYDTARSLQRATSLDKNGSSHDSSSGTLRGM</sequence>